<sequence>EFKNEIILISKLQHTYLVKLIGRCVKQEEKILDPIKKNTFDRGIRFNIIEGIARGLLYLHKYSRLRIITETSKQVTFVDGGMNPKISDYDMAKIFGSNESDAKTKRVVGTHGYMLPEYALKGTVSTKVDVFSFGVLLLIVSGKNDNLIGYAWKLWNEGNGLELIDSTLDESYPGNDVVNCIHIGLLCVQDQATDRPSMSDIVSMLTNETMLLPAPRQPVCF</sequence>
<evidence type="ECO:0000256" key="1">
    <source>
        <dbReference type="ARBA" id="ARBA00012513"/>
    </source>
</evidence>
<dbReference type="InterPro" id="IPR011009">
    <property type="entry name" value="Kinase-like_dom_sf"/>
</dbReference>
<reference evidence="11" key="1">
    <citation type="submission" date="2016-04" db="EMBL/GenBank/DDBJ databases">
        <title>Cephalotus genome sequencing.</title>
        <authorList>
            <person name="Fukushima K."/>
            <person name="Hasebe M."/>
            <person name="Fang X."/>
        </authorList>
    </citation>
    <scope>NUCLEOTIDE SEQUENCE [LARGE SCALE GENOMIC DNA]</scope>
    <source>
        <strain evidence="11">cv. St1</strain>
    </source>
</reference>
<dbReference type="Gene3D" id="1.10.510.10">
    <property type="entry name" value="Transferase(Phosphotransferase) domain 1"/>
    <property type="match status" value="1"/>
</dbReference>
<evidence type="ECO:0000313" key="11">
    <source>
        <dbReference type="Proteomes" id="UP000187406"/>
    </source>
</evidence>
<comment type="catalytic activity">
    <reaction evidence="7">
        <text>L-threonyl-[protein] + ATP = O-phospho-L-threonyl-[protein] + ADP + H(+)</text>
        <dbReference type="Rhea" id="RHEA:46608"/>
        <dbReference type="Rhea" id="RHEA-COMP:11060"/>
        <dbReference type="Rhea" id="RHEA-COMP:11605"/>
        <dbReference type="ChEBI" id="CHEBI:15378"/>
        <dbReference type="ChEBI" id="CHEBI:30013"/>
        <dbReference type="ChEBI" id="CHEBI:30616"/>
        <dbReference type="ChEBI" id="CHEBI:61977"/>
        <dbReference type="ChEBI" id="CHEBI:456216"/>
        <dbReference type="EC" id="2.7.11.1"/>
    </reaction>
</comment>
<name>A0A1Q3B8Y9_CEPFO</name>
<protein>
    <recommendedName>
        <fullName evidence="1">non-specific serine/threonine protein kinase</fullName>
        <ecNumber evidence="1">2.7.11.1</ecNumber>
    </recommendedName>
</protein>
<dbReference type="OrthoDB" id="4062651at2759"/>
<dbReference type="PANTHER" id="PTHR27002">
    <property type="entry name" value="RECEPTOR-LIKE SERINE/THREONINE-PROTEIN KINASE SD1-8"/>
    <property type="match status" value="1"/>
</dbReference>
<keyword evidence="3" id="KW-0808">Transferase</keyword>
<feature type="non-terminal residue" evidence="10">
    <location>
        <position position="221"/>
    </location>
</feature>
<evidence type="ECO:0000313" key="10">
    <source>
        <dbReference type="EMBL" id="GAV64491.1"/>
    </source>
</evidence>
<dbReference type="Proteomes" id="UP000187406">
    <property type="component" value="Unassembled WGS sequence"/>
</dbReference>
<organism evidence="10 11">
    <name type="scientific">Cephalotus follicularis</name>
    <name type="common">Albany pitcher plant</name>
    <dbReference type="NCBI Taxonomy" id="3775"/>
    <lineage>
        <taxon>Eukaryota</taxon>
        <taxon>Viridiplantae</taxon>
        <taxon>Streptophyta</taxon>
        <taxon>Embryophyta</taxon>
        <taxon>Tracheophyta</taxon>
        <taxon>Spermatophyta</taxon>
        <taxon>Magnoliopsida</taxon>
        <taxon>eudicotyledons</taxon>
        <taxon>Gunneridae</taxon>
        <taxon>Pentapetalae</taxon>
        <taxon>rosids</taxon>
        <taxon>fabids</taxon>
        <taxon>Oxalidales</taxon>
        <taxon>Cephalotaceae</taxon>
        <taxon>Cephalotus</taxon>
    </lineage>
</organism>
<dbReference type="Pfam" id="PF00069">
    <property type="entry name" value="Pkinase"/>
    <property type="match status" value="1"/>
</dbReference>
<dbReference type="GO" id="GO:0004674">
    <property type="term" value="F:protein serine/threonine kinase activity"/>
    <property type="evidence" value="ECO:0007669"/>
    <property type="project" value="UniProtKB-KW"/>
</dbReference>
<dbReference type="SUPFAM" id="SSF56112">
    <property type="entry name" value="Protein kinase-like (PK-like)"/>
    <property type="match status" value="1"/>
</dbReference>
<evidence type="ECO:0000256" key="8">
    <source>
        <dbReference type="ARBA" id="ARBA00048679"/>
    </source>
</evidence>
<accession>A0A1Q3B8Y9</accession>
<evidence type="ECO:0000256" key="7">
    <source>
        <dbReference type="ARBA" id="ARBA00047899"/>
    </source>
</evidence>
<gene>
    <name evidence="10" type="ORF">CFOL_v3_08009</name>
</gene>
<dbReference type="EC" id="2.7.11.1" evidence="1"/>
<comment type="catalytic activity">
    <reaction evidence="8">
        <text>L-seryl-[protein] + ATP = O-phospho-L-seryl-[protein] + ADP + H(+)</text>
        <dbReference type="Rhea" id="RHEA:17989"/>
        <dbReference type="Rhea" id="RHEA-COMP:9863"/>
        <dbReference type="Rhea" id="RHEA-COMP:11604"/>
        <dbReference type="ChEBI" id="CHEBI:15378"/>
        <dbReference type="ChEBI" id="CHEBI:29999"/>
        <dbReference type="ChEBI" id="CHEBI:30616"/>
        <dbReference type="ChEBI" id="CHEBI:83421"/>
        <dbReference type="ChEBI" id="CHEBI:456216"/>
        <dbReference type="EC" id="2.7.11.1"/>
    </reaction>
</comment>
<dbReference type="InterPro" id="IPR000719">
    <property type="entry name" value="Prot_kinase_dom"/>
</dbReference>
<keyword evidence="2" id="KW-0723">Serine/threonine-protein kinase</keyword>
<evidence type="ECO:0000256" key="5">
    <source>
        <dbReference type="ARBA" id="ARBA00022777"/>
    </source>
</evidence>
<comment type="caution">
    <text evidence="10">The sequence shown here is derived from an EMBL/GenBank/DDBJ whole genome shotgun (WGS) entry which is preliminary data.</text>
</comment>
<keyword evidence="4" id="KW-0547">Nucleotide-binding</keyword>
<dbReference type="InterPro" id="IPR020635">
    <property type="entry name" value="Tyr_kinase_cat_dom"/>
</dbReference>
<dbReference type="InParanoid" id="A0A1Q3B8Y9"/>
<dbReference type="PROSITE" id="PS50011">
    <property type="entry name" value="PROTEIN_KINASE_DOM"/>
    <property type="match status" value="1"/>
</dbReference>
<keyword evidence="11" id="KW-1185">Reference proteome</keyword>
<dbReference type="PANTHER" id="PTHR27002:SF1107">
    <property type="entry name" value="RECEPTOR-LIKE SERINE_THREONINE-PROTEIN KINASE"/>
    <property type="match status" value="1"/>
</dbReference>
<dbReference type="STRING" id="3775.A0A1Q3B8Y9"/>
<dbReference type="GO" id="GO:0005524">
    <property type="term" value="F:ATP binding"/>
    <property type="evidence" value="ECO:0007669"/>
    <property type="project" value="UniProtKB-KW"/>
</dbReference>
<feature type="non-terminal residue" evidence="10">
    <location>
        <position position="1"/>
    </location>
</feature>
<keyword evidence="5 10" id="KW-0418">Kinase</keyword>
<evidence type="ECO:0000256" key="3">
    <source>
        <dbReference type="ARBA" id="ARBA00022679"/>
    </source>
</evidence>
<proteinExistence type="predicted"/>
<dbReference type="EMBL" id="BDDD01000348">
    <property type="protein sequence ID" value="GAV64491.1"/>
    <property type="molecule type" value="Genomic_DNA"/>
</dbReference>
<evidence type="ECO:0000256" key="6">
    <source>
        <dbReference type="ARBA" id="ARBA00022840"/>
    </source>
</evidence>
<keyword evidence="6" id="KW-0067">ATP-binding</keyword>
<dbReference type="GO" id="GO:0004713">
    <property type="term" value="F:protein tyrosine kinase activity"/>
    <property type="evidence" value="ECO:0007669"/>
    <property type="project" value="InterPro"/>
</dbReference>
<feature type="domain" description="Protein kinase" evidence="9">
    <location>
        <begin position="1"/>
        <end position="210"/>
    </location>
</feature>
<dbReference type="GO" id="GO:0005886">
    <property type="term" value="C:plasma membrane"/>
    <property type="evidence" value="ECO:0007669"/>
    <property type="project" value="TreeGrafter"/>
</dbReference>
<dbReference type="FunFam" id="1.10.510.10:FF:001023">
    <property type="entry name" value="Os07g0541700 protein"/>
    <property type="match status" value="1"/>
</dbReference>
<dbReference type="AlphaFoldDB" id="A0A1Q3B8Y9"/>
<dbReference type="Gene3D" id="3.30.200.20">
    <property type="entry name" value="Phosphorylase Kinase, domain 1"/>
    <property type="match status" value="1"/>
</dbReference>
<evidence type="ECO:0000256" key="2">
    <source>
        <dbReference type="ARBA" id="ARBA00022527"/>
    </source>
</evidence>
<dbReference type="SMART" id="SM00219">
    <property type="entry name" value="TyrKc"/>
    <property type="match status" value="1"/>
</dbReference>
<evidence type="ECO:0000259" key="9">
    <source>
        <dbReference type="PROSITE" id="PS50011"/>
    </source>
</evidence>
<evidence type="ECO:0000256" key="4">
    <source>
        <dbReference type="ARBA" id="ARBA00022741"/>
    </source>
</evidence>